<evidence type="ECO:0000256" key="8">
    <source>
        <dbReference type="ARBA" id="ARBA00022982"/>
    </source>
</evidence>
<evidence type="ECO:0000256" key="7">
    <source>
        <dbReference type="ARBA" id="ARBA00022792"/>
    </source>
</evidence>
<keyword evidence="6 14" id="KW-0812">Transmembrane</keyword>
<evidence type="ECO:0000256" key="6">
    <source>
        <dbReference type="ARBA" id="ARBA00022692"/>
    </source>
</evidence>
<feature type="non-terminal residue" evidence="15">
    <location>
        <position position="1"/>
    </location>
</feature>
<evidence type="ECO:0000256" key="5">
    <source>
        <dbReference type="ARBA" id="ARBA00022660"/>
    </source>
</evidence>
<evidence type="ECO:0000256" key="2">
    <source>
        <dbReference type="ARBA" id="ARBA00007260"/>
    </source>
</evidence>
<dbReference type="EMBL" id="KQ086142">
    <property type="protein sequence ID" value="KLO07383.1"/>
    <property type="molecule type" value="Genomic_DNA"/>
</dbReference>
<keyword evidence="4" id="KW-0813">Transport</keyword>
<dbReference type="PANTHER" id="PTHR39476:SF1">
    <property type="entry name" value="NADH DEHYDROGENASE [UBIQUINONE] 1 BETA SUBCOMPLEX SUBUNIT 4"/>
    <property type="match status" value="1"/>
</dbReference>
<dbReference type="InParanoid" id="A0A0H2RCY0"/>
<feature type="transmembrane region" description="Helical" evidence="14">
    <location>
        <begin position="29"/>
        <end position="47"/>
    </location>
</feature>
<evidence type="ECO:0000256" key="9">
    <source>
        <dbReference type="ARBA" id="ARBA00022989"/>
    </source>
</evidence>
<evidence type="ECO:0000256" key="4">
    <source>
        <dbReference type="ARBA" id="ARBA00022448"/>
    </source>
</evidence>
<protein>
    <recommendedName>
        <fullName evidence="3">NADH dehydrogenase [ubiquinone] 1 beta subcomplex subunit 4</fullName>
    </recommendedName>
    <alternativeName>
        <fullName evidence="12">Complex I-B15</fullName>
    </alternativeName>
    <alternativeName>
        <fullName evidence="13">NADH-ubiquinone oxidoreductase B15 subunit</fullName>
    </alternativeName>
</protein>
<evidence type="ECO:0000256" key="13">
    <source>
        <dbReference type="ARBA" id="ARBA00030987"/>
    </source>
</evidence>
<evidence type="ECO:0000313" key="15">
    <source>
        <dbReference type="EMBL" id="KLO07383.1"/>
    </source>
</evidence>
<keyword evidence="7" id="KW-0999">Mitochondrion inner membrane</keyword>
<name>A0A0H2RCY0_9AGAM</name>
<keyword evidence="9 14" id="KW-1133">Transmembrane helix</keyword>
<dbReference type="InterPro" id="IPR009866">
    <property type="entry name" value="NADH_UbQ_OxRdtase_NDUFB4_su"/>
</dbReference>
<sequence length="69" mass="8172">LIQLDPAVERWNRMREDTYKNFKWNNRTARAAIIGMAIVPGVVYYIATKTDRRYSWAGTRKGEHLDQKM</sequence>
<keyword evidence="16" id="KW-1185">Reference proteome</keyword>
<dbReference type="GO" id="GO:0005743">
    <property type="term" value="C:mitochondrial inner membrane"/>
    <property type="evidence" value="ECO:0007669"/>
    <property type="project" value="UniProtKB-SubCell"/>
</dbReference>
<comment type="similarity">
    <text evidence="2">Belongs to the complex I NDUFB4 subunit family.</text>
</comment>
<dbReference type="Pfam" id="PF07225">
    <property type="entry name" value="NDUF_B4"/>
    <property type="match status" value="1"/>
</dbReference>
<evidence type="ECO:0000256" key="14">
    <source>
        <dbReference type="SAM" id="Phobius"/>
    </source>
</evidence>
<dbReference type="PANTHER" id="PTHR39476">
    <property type="entry name" value="NADH:UBIQUINONE OXIDOREDUCTASE 6.6KD SUBUNIT"/>
    <property type="match status" value="1"/>
</dbReference>
<evidence type="ECO:0000256" key="3">
    <source>
        <dbReference type="ARBA" id="ARBA00018681"/>
    </source>
</evidence>
<dbReference type="Proteomes" id="UP000053477">
    <property type="component" value="Unassembled WGS sequence"/>
</dbReference>
<evidence type="ECO:0000256" key="12">
    <source>
        <dbReference type="ARBA" id="ARBA00030212"/>
    </source>
</evidence>
<evidence type="ECO:0000313" key="16">
    <source>
        <dbReference type="Proteomes" id="UP000053477"/>
    </source>
</evidence>
<dbReference type="OrthoDB" id="15108at2759"/>
<organism evidence="15 16">
    <name type="scientific">Schizopora paradoxa</name>
    <dbReference type="NCBI Taxonomy" id="27342"/>
    <lineage>
        <taxon>Eukaryota</taxon>
        <taxon>Fungi</taxon>
        <taxon>Dikarya</taxon>
        <taxon>Basidiomycota</taxon>
        <taxon>Agaricomycotina</taxon>
        <taxon>Agaricomycetes</taxon>
        <taxon>Hymenochaetales</taxon>
        <taxon>Schizoporaceae</taxon>
        <taxon>Schizopora</taxon>
    </lineage>
</organism>
<keyword evidence="8" id="KW-0249">Electron transport</keyword>
<keyword evidence="10" id="KW-0496">Mitochondrion</keyword>
<evidence type="ECO:0000256" key="10">
    <source>
        <dbReference type="ARBA" id="ARBA00023128"/>
    </source>
</evidence>
<keyword evidence="11 14" id="KW-0472">Membrane</keyword>
<dbReference type="AlphaFoldDB" id="A0A0H2RCY0"/>
<accession>A0A0H2RCY0</accession>
<reference evidence="15 16" key="1">
    <citation type="submission" date="2015-04" db="EMBL/GenBank/DDBJ databases">
        <title>Complete genome sequence of Schizopora paradoxa KUC8140, a cosmopolitan wood degrader in East Asia.</title>
        <authorList>
            <consortium name="DOE Joint Genome Institute"/>
            <person name="Min B."/>
            <person name="Park H."/>
            <person name="Jang Y."/>
            <person name="Kim J.-J."/>
            <person name="Kim K.H."/>
            <person name="Pangilinan J."/>
            <person name="Lipzen A."/>
            <person name="Riley R."/>
            <person name="Grigoriev I.V."/>
            <person name="Spatafora J.W."/>
            <person name="Choi I.-G."/>
        </authorList>
    </citation>
    <scope>NUCLEOTIDE SEQUENCE [LARGE SCALE GENOMIC DNA]</scope>
    <source>
        <strain evidence="15 16">KUC8140</strain>
    </source>
</reference>
<dbReference type="STRING" id="27342.A0A0H2RCY0"/>
<comment type="subcellular location">
    <subcellularLocation>
        <location evidence="1">Mitochondrion inner membrane</location>
        <topology evidence="1">Single-pass membrane protein</topology>
    </subcellularLocation>
</comment>
<evidence type="ECO:0000256" key="1">
    <source>
        <dbReference type="ARBA" id="ARBA00004434"/>
    </source>
</evidence>
<evidence type="ECO:0000256" key="11">
    <source>
        <dbReference type="ARBA" id="ARBA00023136"/>
    </source>
</evidence>
<gene>
    <name evidence="15" type="ORF">SCHPADRAFT_836826</name>
</gene>
<keyword evidence="5" id="KW-0679">Respiratory chain</keyword>
<proteinExistence type="inferred from homology"/>